<comment type="caution">
    <text evidence="2">The sequence shown here is derived from an EMBL/GenBank/DDBJ whole genome shotgun (WGS) entry which is preliminary data.</text>
</comment>
<protein>
    <submittedName>
        <fullName evidence="2">Uncharacterized protein</fullName>
    </submittedName>
</protein>
<evidence type="ECO:0000313" key="3">
    <source>
        <dbReference type="Proteomes" id="UP000886520"/>
    </source>
</evidence>
<evidence type="ECO:0000313" key="2">
    <source>
        <dbReference type="EMBL" id="KAI5075582.1"/>
    </source>
</evidence>
<proteinExistence type="predicted"/>
<dbReference type="Proteomes" id="UP000886520">
    <property type="component" value="Chromosome 9"/>
</dbReference>
<sequence>MPWAVASYLPGDKPLSLKPLSCAYPFSGGRDCPREGIFARFCISCYLTWILSWPFSCLHGDLLPGMHQRRGASCSGNDASHPRFGQAVESDTDRYHGFNTRRGPRISPTQIL</sequence>
<evidence type="ECO:0000256" key="1">
    <source>
        <dbReference type="SAM" id="MobiDB-lite"/>
    </source>
</evidence>
<feature type="region of interest" description="Disordered" evidence="1">
    <location>
        <begin position="68"/>
        <end position="112"/>
    </location>
</feature>
<reference evidence="2" key="1">
    <citation type="submission" date="2021-01" db="EMBL/GenBank/DDBJ databases">
        <title>Adiantum capillus-veneris genome.</title>
        <authorList>
            <person name="Fang Y."/>
            <person name="Liao Q."/>
        </authorList>
    </citation>
    <scope>NUCLEOTIDE SEQUENCE</scope>
    <source>
        <strain evidence="2">H3</strain>
        <tissue evidence="2">Leaf</tissue>
    </source>
</reference>
<name>A0A9D4UY74_ADICA</name>
<gene>
    <name evidence="2" type="ORF">GOP47_0009658</name>
</gene>
<dbReference type="EMBL" id="JABFUD020000009">
    <property type="protein sequence ID" value="KAI5075582.1"/>
    <property type="molecule type" value="Genomic_DNA"/>
</dbReference>
<dbReference type="AlphaFoldDB" id="A0A9D4UY74"/>
<organism evidence="2 3">
    <name type="scientific">Adiantum capillus-veneris</name>
    <name type="common">Maidenhair fern</name>
    <dbReference type="NCBI Taxonomy" id="13818"/>
    <lineage>
        <taxon>Eukaryota</taxon>
        <taxon>Viridiplantae</taxon>
        <taxon>Streptophyta</taxon>
        <taxon>Embryophyta</taxon>
        <taxon>Tracheophyta</taxon>
        <taxon>Polypodiopsida</taxon>
        <taxon>Polypodiidae</taxon>
        <taxon>Polypodiales</taxon>
        <taxon>Pteridineae</taxon>
        <taxon>Pteridaceae</taxon>
        <taxon>Vittarioideae</taxon>
        <taxon>Adiantum</taxon>
    </lineage>
</organism>
<accession>A0A9D4UY74</accession>
<keyword evidence="3" id="KW-1185">Reference proteome</keyword>